<protein>
    <submittedName>
        <fullName evidence="1">Uncharacterized protein</fullName>
    </submittedName>
</protein>
<dbReference type="AlphaFoldDB" id="A0A2V2YAR0"/>
<proteinExistence type="predicted"/>
<gene>
    <name evidence="1" type="ORF">DFQ01_1505</name>
</gene>
<evidence type="ECO:0000313" key="1">
    <source>
        <dbReference type="EMBL" id="PWV88456.1"/>
    </source>
</evidence>
<accession>A0A2V2YAR0</accession>
<comment type="caution">
    <text evidence="1">The sequence shown here is derived from an EMBL/GenBank/DDBJ whole genome shotgun (WGS) entry which is preliminary data.</text>
</comment>
<dbReference type="EMBL" id="QGTQ01000050">
    <property type="protein sequence ID" value="PWV88456.1"/>
    <property type="molecule type" value="Genomic_DNA"/>
</dbReference>
<name>A0A2V2YAR0_9BACL</name>
<sequence>MPTEGYVRTKFNDGMNFEHWVDKNFRDNYIDLAVLKRTDVSDEPHKHEDIKDVPSEPDLKITLKSGRNFEVWVTHKKMDIEKWERNKNRYYLPDMYWRYKTVMSMESEQYLLYGIYDANRPVKNSVPHEIYFCQFNKEMIGRVWKDEGKVNQDDWRRAINMSSAAVIFNSQHGFTGNNLSRII</sequence>
<dbReference type="RefSeq" id="WP_110047605.1">
    <property type="nucleotide sequence ID" value="NZ_CP054612.1"/>
</dbReference>
<keyword evidence="2" id="KW-1185">Reference proteome</keyword>
<reference evidence="1 2" key="1">
    <citation type="submission" date="2018-05" db="EMBL/GenBank/DDBJ databases">
        <title>Genomic Encyclopedia of Type Strains, Phase III (KMG-III): the genomes of soil and plant-associated and newly described type strains.</title>
        <authorList>
            <person name="Whitman W."/>
        </authorList>
    </citation>
    <scope>NUCLEOTIDE SEQUENCE [LARGE SCALE GENOMIC DNA]</scope>
    <source>
        <strain evidence="1 2">CECT 5696</strain>
    </source>
</reference>
<dbReference type="Proteomes" id="UP000246635">
    <property type="component" value="Unassembled WGS sequence"/>
</dbReference>
<organism evidence="1 2">
    <name type="scientific">Paenibacillus cellulosilyticus</name>
    <dbReference type="NCBI Taxonomy" id="375489"/>
    <lineage>
        <taxon>Bacteria</taxon>
        <taxon>Bacillati</taxon>
        <taxon>Bacillota</taxon>
        <taxon>Bacilli</taxon>
        <taxon>Bacillales</taxon>
        <taxon>Paenibacillaceae</taxon>
        <taxon>Paenibacillus</taxon>
    </lineage>
</organism>
<evidence type="ECO:0000313" key="2">
    <source>
        <dbReference type="Proteomes" id="UP000246635"/>
    </source>
</evidence>